<gene>
    <name evidence="5" type="ORF">THSYN_17280</name>
</gene>
<dbReference type="Pfam" id="PF11783">
    <property type="entry name" value="Cytochrome_cB"/>
    <property type="match status" value="1"/>
</dbReference>
<feature type="domain" description="Cytochrome c-552/4" evidence="4">
    <location>
        <begin position="234"/>
        <end position="304"/>
    </location>
</feature>
<feature type="transmembrane region" description="Helical" evidence="2">
    <location>
        <begin position="512"/>
        <end position="534"/>
    </location>
</feature>
<dbReference type="Pfam" id="PF13435">
    <property type="entry name" value="Cytochrome_C554"/>
    <property type="match status" value="1"/>
</dbReference>
<dbReference type="OrthoDB" id="9788513at2"/>
<dbReference type="PIRSF" id="PIRSF039014">
    <property type="entry name" value="OTR_cyc"/>
    <property type="match status" value="1"/>
</dbReference>
<dbReference type="InterPro" id="IPR051829">
    <property type="entry name" value="Multiheme_Cytochr_ET"/>
</dbReference>
<dbReference type="AlphaFoldDB" id="A0A2K8UAB1"/>
<dbReference type="InterPro" id="IPR024673">
    <property type="entry name" value="Octahem_Cyt_c"/>
</dbReference>
<keyword evidence="2" id="KW-0812">Transmembrane</keyword>
<proteinExistence type="predicted"/>
<accession>A0A2K8UAB1</accession>
<evidence type="ECO:0000256" key="3">
    <source>
        <dbReference type="SAM" id="SignalP"/>
    </source>
</evidence>
<evidence type="ECO:0000256" key="1">
    <source>
        <dbReference type="ARBA" id="ARBA00022729"/>
    </source>
</evidence>
<organism evidence="5 6">
    <name type="scientific">Candidatus Thiodictyon syntrophicum</name>
    <dbReference type="NCBI Taxonomy" id="1166950"/>
    <lineage>
        <taxon>Bacteria</taxon>
        <taxon>Pseudomonadati</taxon>
        <taxon>Pseudomonadota</taxon>
        <taxon>Gammaproteobacteria</taxon>
        <taxon>Chromatiales</taxon>
        <taxon>Chromatiaceae</taxon>
        <taxon>Thiodictyon</taxon>
    </lineage>
</organism>
<dbReference type="RefSeq" id="WP_100920249.1">
    <property type="nucleotide sequence ID" value="NZ_CP020370.1"/>
</dbReference>
<dbReference type="PANTHER" id="PTHR35038:SF5">
    <property type="entry name" value="CYTOCHROME C-TYPE PROTEIN NRFB"/>
    <property type="match status" value="1"/>
</dbReference>
<keyword evidence="2" id="KW-1133">Transmembrane helix</keyword>
<evidence type="ECO:0000313" key="5">
    <source>
        <dbReference type="EMBL" id="AUB82523.1"/>
    </source>
</evidence>
<dbReference type="KEGG" id="tsy:THSYN_17280"/>
<dbReference type="InterPro" id="IPR023155">
    <property type="entry name" value="Cyt_c-552/4"/>
</dbReference>
<keyword evidence="6" id="KW-1185">Reference proteome</keyword>
<keyword evidence="2" id="KW-0472">Membrane</keyword>
<evidence type="ECO:0000256" key="2">
    <source>
        <dbReference type="SAM" id="Phobius"/>
    </source>
</evidence>
<feature type="signal peptide" evidence="3">
    <location>
        <begin position="1"/>
        <end position="21"/>
    </location>
</feature>
<dbReference type="Proteomes" id="UP000232638">
    <property type="component" value="Chromosome"/>
</dbReference>
<sequence>MRTLLGIVLALALIPLTPAQARSNWPTPPIEGDAAAQVSGPLTGGSADHSKFKVLKGPFASGPEVTQACLTCHTETGRHFMKNIHWTWDFTDPDSHQQLGKKHLVNNFCTNARGNEGMCAQCHAGYGWKDETFDFTNQDNIDCLVCHDHTGTYYKTPNSGGSKACAVMFEGLPAMNLVEIAQSVGLPQRANCGACHFNGGGGDNVKHGDLSSALKHPPRDLDVHMSPNGQNFSCTACHVTRDHVWAGSRYAIIAKDKVGAGRPGQRRDVATCESCHGTAPHQSGSVEHRKLNHHVASVACQTCHIPALARGGVATVMDWDWRTAGKTKNGEGYHEHGYTQGNGEERYTYKSIKGTFTYGENVIPQYGWFDGQMRYTTVDTHFDIEQQPIAINAYEGSREDGRSRIWPFKRMRTWQPFDTGNGTLVYTHLWGEDTDAYWGNYDMGKAIAHGMKQFDLPYSGSWGFLETVSYWPITHMVAPKEGALGCRECHSKDGRLGQITGVYLPGRDRSRWLDLAGIFLVSGTLGGALAHGLLRRILRRKNRPEGSQ</sequence>
<evidence type="ECO:0000313" key="6">
    <source>
        <dbReference type="Proteomes" id="UP000232638"/>
    </source>
</evidence>
<dbReference type="SUPFAM" id="SSF48695">
    <property type="entry name" value="Multiheme cytochromes"/>
    <property type="match status" value="1"/>
</dbReference>
<dbReference type="GO" id="GO:0016491">
    <property type="term" value="F:oxidoreductase activity"/>
    <property type="evidence" value="ECO:0007669"/>
    <property type="project" value="TreeGrafter"/>
</dbReference>
<dbReference type="InterPro" id="IPR036280">
    <property type="entry name" value="Multihaem_cyt_sf"/>
</dbReference>
<dbReference type="EMBL" id="CP020370">
    <property type="protein sequence ID" value="AUB82523.1"/>
    <property type="molecule type" value="Genomic_DNA"/>
</dbReference>
<evidence type="ECO:0000259" key="4">
    <source>
        <dbReference type="Pfam" id="PF13435"/>
    </source>
</evidence>
<dbReference type="PANTHER" id="PTHR35038">
    <property type="entry name" value="DISSIMILATORY SULFITE REDUCTASE SIRA"/>
    <property type="match status" value="1"/>
</dbReference>
<dbReference type="NCBIfam" id="TIGR04315">
    <property type="entry name" value="octaheme_Shew"/>
    <property type="match status" value="1"/>
</dbReference>
<feature type="chain" id="PRO_5014713597" evidence="3">
    <location>
        <begin position="22"/>
        <end position="548"/>
    </location>
</feature>
<keyword evidence="1 3" id="KW-0732">Signal</keyword>
<name>A0A2K8UAB1_9GAMM</name>
<dbReference type="Gene3D" id="1.10.1130.10">
    <property type="entry name" value="Flavocytochrome C3, Chain A"/>
    <property type="match status" value="2"/>
</dbReference>
<protein>
    <submittedName>
        <fullName evidence="5">Cytochrome C</fullName>
    </submittedName>
</protein>
<reference evidence="5 6" key="1">
    <citation type="submission" date="2017-03" db="EMBL/GenBank/DDBJ databases">
        <title>Complete genome sequence of Candidatus 'Thiodictyon syntrophicum' sp. nov. strain Cad16T, a photolithoautotroph purple sulfur bacterium isolated from an alpine meromictic lake.</title>
        <authorList>
            <person name="Luedin S.M."/>
            <person name="Pothier J.F."/>
            <person name="Danza F."/>
            <person name="Storelli N."/>
            <person name="Wittwer M."/>
            <person name="Tonolla M."/>
        </authorList>
    </citation>
    <scope>NUCLEOTIDE SEQUENCE [LARGE SCALE GENOMIC DNA]</scope>
    <source>
        <strain evidence="5 6">Cad16T</strain>
    </source>
</reference>